<evidence type="ECO:0000313" key="3">
    <source>
        <dbReference type="Proteomes" id="UP000275267"/>
    </source>
</evidence>
<name>A0A3L6QAW7_PANMI</name>
<dbReference type="Proteomes" id="UP000275267">
    <property type="component" value="Unassembled WGS sequence"/>
</dbReference>
<evidence type="ECO:0000256" key="1">
    <source>
        <dbReference type="SAM" id="MobiDB-lite"/>
    </source>
</evidence>
<dbReference type="InterPro" id="IPR015915">
    <property type="entry name" value="Kelch-typ_b-propeller"/>
</dbReference>
<feature type="region of interest" description="Disordered" evidence="1">
    <location>
        <begin position="1"/>
        <end position="25"/>
    </location>
</feature>
<dbReference type="InterPro" id="IPR044595">
    <property type="entry name" value="KMD1-4"/>
</dbReference>
<sequence length="202" mass="21547">MGTGDGAGGSEGRGRGTIYRTPGRGNKRLTDLHYSSVQLQVRLVFLLARECLVQLGFNQLPAARRVSRGWKAKVESPFHHRLHCPRPLLGSRKYAASAAAAGYSYPLVLHDPATGTRTPLPALPDGGGPPLFSQLVAVGEGPRTELCAGRRRGQRCGADMPPPRRSLFVCAAVGGRVFVAGRHDEKKNALRLAAAYDAVGLS</sequence>
<dbReference type="STRING" id="4540.A0A3L6QAW7"/>
<evidence type="ECO:0000313" key="2">
    <source>
        <dbReference type="EMBL" id="RLM75381.1"/>
    </source>
</evidence>
<dbReference type="PANTHER" id="PTHR46407:SF3">
    <property type="entry name" value="OS02G0208700 PROTEIN"/>
    <property type="match status" value="1"/>
</dbReference>
<feature type="compositionally biased region" description="Gly residues" evidence="1">
    <location>
        <begin position="1"/>
        <end position="11"/>
    </location>
</feature>
<accession>A0A3L6QAW7</accession>
<comment type="caution">
    <text evidence="2">The sequence shown here is derived from an EMBL/GenBank/DDBJ whole genome shotgun (WGS) entry which is preliminary data.</text>
</comment>
<organism evidence="2 3">
    <name type="scientific">Panicum miliaceum</name>
    <name type="common">Proso millet</name>
    <name type="synonym">Broomcorn millet</name>
    <dbReference type="NCBI Taxonomy" id="4540"/>
    <lineage>
        <taxon>Eukaryota</taxon>
        <taxon>Viridiplantae</taxon>
        <taxon>Streptophyta</taxon>
        <taxon>Embryophyta</taxon>
        <taxon>Tracheophyta</taxon>
        <taxon>Spermatophyta</taxon>
        <taxon>Magnoliopsida</taxon>
        <taxon>Liliopsida</taxon>
        <taxon>Poales</taxon>
        <taxon>Poaceae</taxon>
        <taxon>PACMAD clade</taxon>
        <taxon>Panicoideae</taxon>
        <taxon>Panicodae</taxon>
        <taxon>Paniceae</taxon>
        <taxon>Panicinae</taxon>
        <taxon>Panicum</taxon>
        <taxon>Panicum sect. Panicum</taxon>
    </lineage>
</organism>
<dbReference type="GO" id="GO:2000762">
    <property type="term" value="P:regulation of phenylpropanoid metabolic process"/>
    <property type="evidence" value="ECO:0007669"/>
    <property type="project" value="InterPro"/>
</dbReference>
<dbReference type="GO" id="GO:0080037">
    <property type="term" value="P:negative regulation of cytokinin-activated signaling pathway"/>
    <property type="evidence" value="ECO:0007669"/>
    <property type="project" value="InterPro"/>
</dbReference>
<dbReference type="AlphaFoldDB" id="A0A3L6QAW7"/>
<proteinExistence type="predicted"/>
<reference evidence="3" key="1">
    <citation type="journal article" date="2019" name="Nat. Commun.">
        <title>The genome of broomcorn millet.</title>
        <authorList>
            <person name="Zou C."/>
            <person name="Miki D."/>
            <person name="Li D."/>
            <person name="Tang Q."/>
            <person name="Xiao L."/>
            <person name="Rajput S."/>
            <person name="Deng P."/>
            <person name="Jia W."/>
            <person name="Huang R."/>
            <person name="Zhang M."/>
            <person name="Sun Y."/>
            <person name="Hu J."/>
            <person name="Fu X."/>
            <person name="Schnable P.S."/>
            <person name="Li F."/>
            <person name="Zhang H."/>
            <person name="Feng B."/>
            <person name="Zhu X."/>
            <person name="Liu R."/>
            <person name="Schnable J.C."/>
            <person name="Zhu J.-K."/>
            <person name="Zhang H."/>
        </authorList>
    </citation>
    <scope>NUCLEOTIDE SEQUENCE [LARGE SCALE GENOMIC DNA]</scope>
</reference>
<protein>
    <submittedName>
        <fullName evidence="2">F-box/kelch-repeat protein</fullName>
    </submittedName>
</protein>
<keyword evidence="3" id="KW-1185">Reference proteome</keyword>
<dbReference type="EMBL" id="PQIB02000013">
    <property type="protein sequence ID" value="RLM75381.1"/>
    <property type="molecule type" value="Genomic_DNA"/>
</dbReference>
<dbReference type="SUPFAM" id="SSF117281">
    <property type="entry name" value="Kelch motif"/>
    <property type="match status" value="1"/>
</dbReference>
<dbReference type="PANTHER" id="PTHR46407">
    <property type="entry name" value="OS02G0208700 PROTEIN"/>
    <property type="match status" value="1"/>
</dbReference>
<gene>
    <name evidence="2" type="ORF">C2845_PM15G18520</name>
</gene>